<accession>A0ACD5Z8M9</accession>
<sequence length="365" mass="39748">MGSAAEMFVVPAVTNDEEACTHAIELAAACILPMTLKSAIELGLLEILVGAGGKALSPSEVVARLPSATSNPDAPAMVDRMLRLLASFNVVSCQVEEGRDGLLARRYGPAPVCKWLTPNEDGVSMAPLVLARNDKVTMESWYHLTSAVLDGGLPFEKAHGMPAFKYYGTDARFNRVFNEAMKNHSTIITKKLLDSYAGFDGVRTLVDVGGGTGATIRAITSKYPQIKGINFDLPHVISEAPPSPGVRHVCGDMFKEVPSGDAILMKWILHDWTDENCVVLLRKCYDALPAHGKVILVEFILPKNMTDVTPNMQGVFMADMAMLTNTSGGKERYRREFQVLAKCAGFGDLKATYIYANVWVIEFTK</sequence>
<proteinExistence type="predicted"/>
<dbReference type="EnsemblPlants" id="AVESA.00010b.r2.6CG1114830.1">
    <property type="protein sequence ID" value="AVESA.00010b.r2.6CG1114830.1.CDS"/>
    <property type="gene ID" value="AVESA.00010b.r2.6CG1114830"/>
</dbReference>
<organism evidence="1 2">
    <name type="scientific">Avena sativa</name>
    <name type="common">Oat</name>
    <dbReference type="NCBI Taxonomy" id="4498"/>
    <lineage>
        <taxon>Eukaryota</taxon>
        <taxon>Viridiplantae</taxon>
        <taxon>Streptophyta</taxon>
        <taxon>Embryophyta</taxon>
        <taxon>Tracheophyta</taxon>
        <taxon>Spermatophyta</taxon>
        <taxon>Magnoliopsida</taxon>
        <taxon>Liliopsida</taxon>
        <taxon>Poales</taxon>
        <taxon>Poaceae</taxon>
        <taxon>BOP clade</taxon>
        <taxon>Pooideae</taxon>
        <taxon>Poodae</taxon>
        <taxon>Poeae</taxon>
        <taxon>Poeae Chloroplast Group 1 (Aveneae type)</taxon>
        <taxon>Aveninae</taxon>
        <taxon>Avena</taxon>
    </lineage>
</organism>
<keyword evidence="2" id="KW-1185">Reference proteome</keyword>
<reference evidence="1" key="2">
    <citation type="submission" date="2025-09" db="UniProtKB">
        <authorList>
            <consortium name="EnsemblPlants"/>
        </authorList>
    </citation>
    <scope>IDENTIFICATION</scope>
</reference>
<protein>
    <submittedName>
        <fullName evidence="1">Uncharacterized protein</fullName>
    </submittedName>
</protein>
<name>A0ACD5Z8M9_AVESA</name>
<evidence type="ECO:0000313" key="1">
    <source>
        <dbReference type="EnsemblPlants" id="AVESA.00010b.r2.6CG1114830.1.CDS"/>
    </source>
</evidence>
<reference evidence="1" key="1">
    <citation type="submission" date="2021-05" db="EMBL/GenBank/DDBJ databases">
        <authorList>
            <person name="Scholz U."/>
            <person name="Mascher M."/>
            <person name="Fiebig A."/>
        </authorList>
    </citation>
    <scope>NUCLEOTIDE SEQUENCE [LARGE SCALE GENOMIC DNA]</scope>
</reference>
<evidence type="ECO:0000313" key="2">
    <source>
        <dbReference type="Proteomes" id="UP001732700"/>
    </source>
</evidence>
<dbReference type="Proteomes" id="UP001732700">
    <property type="component" value="Chromosome 6C"/>
</dbReference>